<name>G0MFU0_CAEBE</name>
<keyword evidence="3" id="KW-1185">Reference proteome</keyword>
<feature type="domain" description="F-box" evidence="1">
    <location>
        <begin position="6"/>
        <end position="53"/>
    </location>
</feature>
<proteinExistence type="predicted"/>
<dbReference type="InterPro" id="IPR001810">
    <property type="entry name" value="F-box_dom"/>
</dbReference>
<protein>
    <recommendedName>
        <fullName evidence="1">F-box domain-containing protein</fullName>
    </recommendedName>
</protein>
<sequence>MEEHSKPNFSDLPLELVGKIVKETDLPGRLVLRKVSKYLRALVDKQTPRYKHIEIVVNSKCIQLDLEGILINYTNMKYDNCTVGIPGRKPKKVNRDNMDVMFDDLMTFMSNRSFYVEHLKITTTDDASYKKFIILHPKLLRSKIEVNSLWIKVNMDQELRKVSDFIDRSKVQKSECHWLEEESRWNLRECMELVVREGNNFVGEESYVISRKDDLPWMKKYGKKKKEYEESLQPSDVVKREVHVPKELYI</sequence>
<dbReference type="Pfam" id="PF00646">
    <property type="entry name" value="F-box"/>
    <property type="match status" value="1"/>
</dbReference>
<dbReference type="CDD" id="cd22150">
    <property type="entry name" value="F-box_CeFBXA-like"/>
    <property type="match status" value="1"/>
</dbReference>
<dbReference type="AlphaFoldDB" id="G0MFU0"/>
<dbReference type="HOGENOM" id="CLU_1054580_0_0_1"/>
<dbReference type="SMART" id="SM00256">
    <property type="entry name" value="FBOX"/>
    <property type="match status" value="1"/>
</dbReference>
<evidence type="ECO:0000259" key="1">
    <source>
        <dbReference type="PROSITE" id="PS50181"/>
    </source>
</evidence>
<accession>G0MFU0</accession>
<evidence type="ECO:0000313" key="2">
    <source>
        <dbReference type="EMBL" id="EGT54293.1"/>
    </source>
</evidence>
<dbReference type="EMBL" id="GL379792">
    <property type="protein sequence ID" value="EGT54293.1"/>
    <property type="molecule type" value="Genomic_DNA"/>
</dbReference>
<reference evidence="3" key="1">
    <citation type="submission" date="2011-07" db="EMBL/GenBank/DDBJ databases">
        <authorList>
            <consortium name="Caenorhabditis brenneri Sequencing and Analysis Consortium"/>
            <person name="Wilson R.K."/>
        </authorList>
    </citation>
    <scope>NUCLEOTIDE SEQUENCE [LARGE SCALE GENOMIC DNA]</scope>
    <source>
        <strain evidence="3">PB2801</strain>
    </source>
</reference>
<evidence type="ECO:0000313" key="3">
    <source>
        <dbReference type="Proteomes" id="UP000008068"/>
    </source>
</evidence>
<dbReference type="PROSITE" id="PS50181">
    <property type="entry name" value="FBOX"/>
    <property type="match status" value="1"/>
</dbReference>
<dbReference type="Proteomes" id="UP000008068">
    <property type="component" value="Unassembled WGS sequence"/>
</dbReference>
<dbReference type="InParanoid" id="G0MFU0"/>
<gene>
    <name evidence="2" type="ORF">CAEBREN_00387</name>
</gene>
<dbReference type="OrthoDB" id="7600185at2759"/>
<organism evidence="3">
    <name type="scientific">Caenorhabditis brenneri</name>
    <name type="common">Nematode worm</name>
    <dbReference type="NCBI Taxonomy" id="135651"/>
    <lineage>
        <taxon>Eukaryota</taxon>
        <taxon>Metazoa</taxon>
        <taxon>Ecdysozoa</taxon>
        <taxon>Nematoda</taxon>
        <taxon>Chromadorea</taxon>
        <taxon>Rhabditida</taxon>
        <taxon>Rhabditina</taxon>
        <taxon>Rhabditomorpha</taxon>
        <taxon>Rhabditoidea</taxon>
        <taxon>Rhabditidae</taxon>
        <taxon>Peloderinae</taxon>
        <taxon>Caenorhabditis</taxon>
    </lineage>
</organism>